<organism evidence="1">
    <name type="scientific">uncultured Armatimonadetes bacterium</name>
    <dbReference type="NCBI Taxonomy" id="157466"/>
    <lineage>
        <taxon>Bacteria</taxon>
        <taxon>Bacillati</taxon>
        <taxon>Armatimonadota</taxon>
        <taxon>environmental samples</taxon>
    </lineage>
</organism>
<accession>A0A6J4K2Q0</accession>
<gene>
    <name evidence="1" type="ORF">AVDCRST_MAG63-4630</name>
</gene>
<dbReference type="EMBL" id="CADCTO010000647">
    <property type="protein sequence ID" value="CAA9294084.1"/>
    <property type="molecule type" value="Genomic_DNA"/>
</dbReference>
<name>A0A6J4K2Q0_9BACT</name>
<evidence type="ECO:0000313" key="1">
    <source>
        <dbReference type="EMBL" id="CAA9294084.1"/>
    </source>
</evidence>
<reference evidence="1" key="1">
    <citation type="submission" date="2020-02" db="EMBL/GenBank/DDBJ databases">
        <authorList>
            <person name="Meier V. D."/>
        </authorList>
    </citation>
    <scope>NUCLEOTIDE SEQUENCE</scope>
    <source>
        <strain evidence="1">AVDCRST_MAG63</strain>
    </source>
</reference>
<protein>
    <submittedName>
        <fullName evidence="1">Uncharacterized protein</fullName>
    </submittedName>
</protein>
<sequence>MRLLRPTTEDDMIAVFLRAEAASERFGQKVAELLERDGKGRDVVDTPDIGSAEENAYRRRLLGGYRAYVFEELPADVSWHRALLDRQEVARVRYIDYSYWNEISGGSRLPSHAAETIRAGREIYGQSNERFLRMARGLRDGATFPELIVVGASPDAGLTVLEGHVRLTAYLLAPDHLPDHLEVIAGFAPGL</sequence>
<proteinExistence type="predicted"/>
<dbReference type="AlphaFoldDB" id="A0A6J4K2Q0"/>